<proteinExistence type="predicted"/>
<evidence type="ECO:0000256" key="1">
    <source>
        <dbReference type="SAM" id="MobiDB-lite"/>
    </source>
</evidence>
<sequence>MEGHGPGARAASGLFYQYLFTIETFLALVADSWPDDAEVRIEDPLDPNVIDPDVVDFSVYSEAGVIQQVHQAKSVAIPKLSTISAGDALATLVRMVHSNPVDDPIYILTTNERPGLDIEELNALLAGDRPDAEVLHALGVMVHNNTEATAALSTITQDAQIRRLRRAWVNATGEPSRLIRRRIRTKLHTWRREYGLPLSNRAARILESQLINEVFSRAANTYDDSDDTHETAGDELSLPQDRSVPLHKFRDLLAEPAEVLAQVAARLETGSGAERAPSGDGIPRPDKLAAIMDRFNNIRSRRIQQCVLTGPSGSGKTKLAAMYVHSEADSYDRVTWIDSESEASIVSSLLKQSNMIGIPNPEGIGDAESIADAFKGSVSTFIGRWLIVFDNAHDARGLRPWMPTRGNADVLVTSTDSANWTEYQPVRVRSMDADQARELLISRLEDDVPSPTPQQRERLEDALKRLAITLDHRPLALHMAASHFGSLSVLIAGVDSYTGKIDALADLMDDDDLDRGDYPRTFQAAIEICVDRLLGDSSSAAALVAKDMLAVSSLLASHNIPAYLVFAIATRTFETVYEGSDPLAGLERQLPLMNAAIGRIRTQSLMERSSEPGGDSRWEMSVQLEINEIVQYVLRRRLPTLAAVMNNTAAHLSVWLADSIVRQDFPAALALQPHALQVLALAKDVPAVPGFCAILAGNEANLLLIQGRAHEALAWLRFEMVVLKKQAVPHYKTMAKTADQIVEAVMRIGWPVARVLPEISLACQYLHAAVNEGTTDWDGDRICGNLVSVIKVLMQRSTDDRDLLKELAVLRNTAITLLAHFPDSGSAARLAQLIAVEDALSEGRLDEALTLVTDLLSRLGSSDHLERLDAQALHLEILCNQNDIDSLEIEVADFLEELDRHPEVVKGVWASLIDTAHRLAILIAVAAADTTTKHRRIFTDIMRASRTLCTNDFEYQAHALLSGCEASQHQDITSVRLLLDLAVARKPTDPTIGQQLGVAYTWLQYWLECAEEGHVVRAYVAGVRGRRPCVLSSGRAGLLIEVSAVSLADVLPHEGTRLRANPRSDTSGRTRGFDIRDAATNRPLAYLLFGELPADAFGEPDPQFRIIYNGTTIRPTHLMLELAAPPGELNRLIPLQ</sequence>
<dbReference type="PANTHER" id="PTHR35205">
    <property type="entry name" value="NB-ARC AND TPR DOMAIN PROTEIN"/>
    <property type="match status" value="1"/>
</dbReference>
<gene>
    <name evidence="2" type="ORF">D2E76_19450</name>
</gene>
<comment type="caution">
    <text evidence="2">The sequence shown here is derived from an EMBL/GenBank/DDBJ whole genome shotgun (WGS) entry which is preliminary data.</text>
</comment>
<dbReference type="Proteomes" id="UP000284557">
    <property type="component" value="Unassembled WGS sequence"/>
</dbReference>
<dbReference type="SUPFAM" id="SSF52540">
    <property type="entry name" value="P-loop containing nucleoside triphosphate hydrolases"/>
    <property type="match status" value="1"/>
</dbReference>
<dbReference type="AlphaFoldDB" id="A0ABD7HLI5"/>
<dbReference type="PANTHER" id="PTHR35205:SF1">
    <property type="entry name" value="ZU5 DOMAIN-CONTAINING PROTEIN"/>
    <property type="match status" value="1"/>
</dbReference>
<name>A0ABD7HLI5_9MYCO</name>
<organism evidence="2 3">
    <name type="scientific">Mycobacteroides abscessus</name>
    <dbReference type="NCBI Taxonomy" id="36809"/>
    <lineage>
        <taxon>Bacteria</taxon>
        <taxon>Bacillati</taxon>
        <taxon>Actinomycetota</taxon>
        <taxon>Actinomycetes</taxon>
        <taxon>Mycobacteriales</taxon>
        <taxon>Mycobacteriaceae</taxon>
        <taxon>Mycobacteroides</taxon>
    </lineage>
</organism>
<dbReference type="RefSeq" id="WP_052585735.1">
    <property type="nucleotide sequence ID" value="NZ_CSZS01000176.1"/>
</dbReference>
<dbReference type="EMBL" id="QXBN01000016">
    <property type="protein sequence ID" value="RIT34792.1"/>
    <property type="molecule type" value="Genomic_DNA"/>
</dbReference>
<evidence type="ECO:0000313" key="3">
    <source>
        <dbReference type="Proteomes" id="UP000284557"/>
    </source>
</evidence>
<dbReference type="InterPro" id="IPR027417">
    <property type="entry name" value="P-loop_NTPase"/>
</dbReference>
<feature type="region of interest" description="Disordered" evidence="1">
    <location>
        <begin position="221"/>
        <end position="240"/>
    </location>
</feature>
<dbReference type="Gene3D" id="3.40.50.300">
    <property type="entry name" value="P-loop containing nucleotide triphosphate hydrolases"/>
    <property type="match status" value="1"/>
</dbReference>
<protein>
    <submittedName>
        <fullName evidence="2">Uncharacterized protein</fullName>
    </submittedName>
</protein>
<accession>A0ABD7HLI5</accession>
<reference evidence="2 3" key="1">
    <citation type="submission" date="2018-08" db="EMBL/GenBank/DDBJ databases">
        <title>Linezolid Resistance in Mycobacterium abscessus: MIC Distribution and Comprehensive Investigation of Resistance Mechanisms.</title>
        <authorList>
            <person name="Ye M."/>
            <person name="Xu L."/>
            <person name="Zou Y."/>
            <person name="Li B."/>
            <person name="Guo Q."/>
            <person name="Zhang Y."/>
            <person name="Zhan M."/>
            <person name="Xu B."/>
            <person name="Yu F."/>
            <person name="Zhang Z."/>
            <person name="Chu H."/>
        </authorList>
    </citation>
    <scope>NUCLEOTIDE SEQUENCE [LARGE SCALE GENOMIC DNA]</scope>
    <source>
        <strain evidence="2 3">G143</strain>
    </source>
</reference>
<evidence type="ECO:0000313" key="2">
    <source>
        <dbReference type="EMBL" id="RIT34792.1"/>
    </source>
</evidence>